<name>A0ABU7H299_9SPHI</name>
<evidence type="ECO:0000313" key="2">
    <source>
        <dbReference type="Proteomes" id="UP001337681"/>
    </source>
</evidence>
<dbReference type="Proteomes" id="UP001337681">
    <property type="component" value="Unassembled WGS sequence"/>
</dbReference>
<dbReference type="RefSeq" id="WP_330146247.1">
    <property type="nucleotide sequence ID" value="NZ_JAZDQU010000002.1"/>
</dbReference>
<reference evidence="1 2" key="1">
    <citation type="submission" date="2024-01" db="EMBL/GenBank/DDBJ databases">
        <title>Pedobacter sp. nov., isolated from oil-contaminated soil.</title>
        <authorList>
            <person name="Le N.T.T."/>
        </authorList>
    </citation>
    <scope>NUCLEOTIDE SEQUENCE [LARGE SCALE GENOMIC DNA]</scope>
    <source>
        <strain evidence="1 2">VNH31</strain>
    </source>
</reference>
<evidence type="ECO:0000313" key="1">
    <source>
        <dbReference type="EMBL" id="MEE1885348.1"/>
    </source>
</evidence>
<sequence>MQREEIIIGDCSICRPLEGEIDNYKTEIIARRSLWKDNLETNYALEQSPYVGHTYYVFLKQPGRFSLHSKFWLFYQCPKVFYDGYEKEEEFEKTKFCYGQITKVNSYDKTGATISFTVLKTKSLKDILETDQAIDMPLFLENIFIQSLINKDYNLRIIGKYFQLSTSFAQGDIGQFCICTKHEDAYTICLYGEWFLNEDWNFGVKYILPESMRKVLMINP</sequence>
<proteinExistence type="predicted"/>
<comment type="caution">
    <text evidence="1">The sequence shown here is derived from an EMBL/GenBank/DDBJ whole genome shotgun (WGS) entry which is preliminary data.</text>
</comment>
<organism evidence="1 2">
    <name type="scientific">Pedobacter flavus</name>
    <dbReference type="NCBI Taxonomy" id="3113906"/>
    <lineage>
        <taxon>Bacteria</taxon>
        <taxon>Pseudomonadati</taxon>
        <taxon>Bacteroidota</taxon>
        <taxon>Sphingobacteriia</taxon>
        <taxon>Sphingobacteriales</taxon>
        <taxon>Sphingobacteriaceae</taxon>
        <taxon>Pedobacter</taxon>
    </lineage>
</organism>
<keyword evidence="2" id="KW-1185">Reference proteome</keyword>
<dbReference type="EMBL" id="JAZDQU010000002">
    <property type="protein sequence ID" value="MEE1885348.1"/>
    <property type="molecule type" value="Genomic_DNA"/>
</dbReference>
<accession>A0ABU7H299</accession>
<protein>
    <submittedName>
        <fullName evidence="1">Uncharacterized protein</fullName>
    </submittedName>
</protein>
<gene>
    <name evidence="1" type="ORF">VRU49_07940</name>
</gene>